<protein>
    <submittedName>
        <fullName evidence="1">Uncharacterized protein</fullName>
    </submittedName>
</protein>
<comment type="caution">
    <text evidence="1">The sequence shown here is derived from an EMBL/GenBank/DDBJ whole genome shotgun (WGS) entry which is preliminary data.</text>
</comment>
<organism evidence="1 2">
    <name type="scientific">Microthlaspi erraticum</name>
    <dbReference type="NCBI Taxonomy" id="1685480"/>
    <lineage>
        <taxon>Eukaryota</taxon>
        <taxon>Viridiplantae</taxon>
        <taxon>Streptophyta</taxon>
        <taxon>Embryophyta</taxon>
        <taxon>Tracheophyta</taxon>
        <taxon>Spermatophyta</taxon>
        <taxon>Magnoliopsida</taxon>
        <taxon>eudicotyledons</taxon>
        <taxon>Gunneridae</taxon>
        <taxon>Pentapetalae</taxon>
        <taxon>rosids</taxon>
        <taxon>malvids</taxon>
        <taxon>Brassicales</taxon>
        <taxon>Brassicaceae</taxon>
        <taxon>Coluteocarpeae</taxon>
        <taxon>Microthlaspi</taxon>
    </lineage>
</organism>
<evidence type="ECO:0000313" key="1">
    <source>
        <dbReference type="EMBL" id="CAA7022150.1"/>
    </source>
</evidence>
<keyword evidence="2" id="KW-1185">Reference proteome</keyword>
<dbReference type="Proteomes" id="UP000467841">
    <property type="component" value="Unassembled WGS sequence"/>
</dbReference>
<proteinExistence type="predicted"/>
<evidence type="ECO:0000313" key="2">
    <source>
        <dbReference type="Proteomes" id="UP000467841"/>
    </source>
</evidence>
<dbReference type="AlphaFoldDB" id="A0A6D2IA04"/>
<accession>A0A6D2IA04</accession>
<sequence>MTTTLRLLMRSFTAQATCAGRLPVSRRNFSSSATPEAKAEINERKEKYVRESLEFLQSGEKDTSQSSEALLMNIKSKLGMEDNADGMKDDLAYLKRAMEVLLLINRVDPVTLQPPLTRTEDV</sequence>
<dbReference type="EMBL" id="CACVBM020000666">
    <property type="protein sequence ID" value="CAA7022150.1"/>
    <property type="molecule type" value="Genomic_DNA"/>
</dbReference>
<name>A0A6D2IA04_9BRAS</name>
<reference evidence="1" key="1">
    <citation type="submission" date="2020-01" db="EMBL/GenBank/DDBJ databases">
        <authorList>
            <person name="Mishra B."/>
        </authorList>
    </citation>
    <scope>NUCLEOTIDE SEQUENCE [LARGE SCALE GENOMIC DNA]</scope>
</reference>
<gene>
    <name evidence="1" type="ORF">MERR_LOCUS9385</name>
</gene>